<organism evidence="2 3">
    <name type="scientific">Glacieibacterium arshaanense</name>
    <dbReference type="NCBI Taxonomy" id="2511025"/>
    <lineage>
        <taxon>Bacteria</taxon>
        <taxon>Pseudomonadati</taxon>
        <taxon>Pseudomonadota</taxon>
        <taxon>Alphaproteobacteria</taxon>
        <taxon>Sphingomonadales</taxon>
        <taxon>Sphingosinicellaceae</taxon>
        <taxon>Glacieibacterium</taxon>
    </lineage>
</organism>
<evidence type="ECO:0000313" key="3">
    <source>
        <dbReference type="Proteomes" id="UP000297737"/>
    </source>
</evidence>
<name>A0A4Y9EKZ6_9SPHN</name>
<keyword evidence="1" id="KW-0238">DNA-binding</keyword>
<keyword evidence="3" id="KW-1185">Reference proteome</keyword>
<dbReference type="GO" id="GO:0003677">
    <property type="term" value="F:DNA binding"/>
    <property type="evidence" value="ECO:0007669"/>
    <property type="project" value="UniProtKB-KW"/>
</dbReference>
<evidence type="ECO:0000256" key="1">
    <source>
        <dbReference type="ARBA" id="ARBA00023125"/>
    </source>
</evidence>
<comment type="caution">
    <text evidence="2">The sequence shown here is derived from an EMBL/GenBank/DDBJ whole genome shotgun (WGS) entry which is preliminary data.</text>
</comment>
<dbReference type="GO" id="GO:0003700">
    <property type="term" value="F:DNA-binding transcription factor activity"/>
    <property type="evidence" value="ECO:0007669"/>
    <property type="project" value="TreeGrafter"/>
</dbReference>
<dbReference type="NCBIfam" id="TIGR00738">
    <property type="entry name" value="rrf2_super"/>
    <property type="match status" value="1"/>
</dbReference>
<dbReference type="RefSeq" id="WP_135246751.1">
    <property type="nucleotide sequence ID" value="NZ_SIHO01000003.1"/>
</dbReference>
<reference evidence="2 3" key="1">
    <citation type="submission" date="2019-02" db="EMBL/GenBank/DDBJ databases">
        <title>Polymorphobacter sp. isolated from the lake at the Tibet of China.</title>
        <authorList>
            <person name="Li A."/>
        </authorList>
    </citation>
    <scope>NUCLEOTIDE SEQUENCE [LARGE SCALE GENOMIC DNA]</scope>
    <source>
        <strain evidence="2 3">DJ1R-1</strain>
    </source>
</reference>
<dbReference type="PROSITE" id="PS01332">
    <property type="entry name" value="HTH_RRF2_1"/>
    <property type="match status" value="1"/>
</dbReference>
<sequence>MLTQRSRYALRALIFLARAESVAPVPISTIAADQKLPRKFLEAILLELRNGGLVESYRGKLGGYRLARVPQKISFGEIIRLIEGPLALVPCVSVTAYQPCADCFDEATCAIRKVMLTVRESTASILDSKTLADILEQREAA</sequence>
<dbReference type="Pfam" id="PF02082">
    <property type="entry name" value="Rrf2"/>
    <property type="match status" value="1"/>
</dbReference>
<dbReference type="PROSITE" id="PS51197">
    <property type="entry name" value="HTH_RRF2_2"/>
    <property type="match status" value="1"/>
</dbReference>
<dbReference type="EMBL" id="SIHO01000003">
    <property type="protein sequence ID" value="TFU01247.1"/>
    <property type="molecule type" value="Genomic_DNA"/>
</dbReference>
<dbReference type="SUPFAM" id="SSF46785">
    <property type="entry name" value="Winged helix' DNA-binding domain"/>
    <property type="match status" value="1"/>
</dbReference>
<accession>A0A4Y9EKZ6</accession>
<dbReference type="Proteomes" id="UP000297737">
    <property type="component" value="Unassembled WGS sequence"/>
</dbReference>
<dbReference type="PANTHER" id="PTHR33221:SF5">
    <property type="entry name" value="HTH-TYPE TRANSCRIPTIONAL REGULATOR ISCR"/>
    <property type="match status" value="1"/>
</dbReference>
<dbReference type="InterPro" id="IPR036388">
    <property type="entry name" value="WH-like_DNA-bd_sf"/>
</dbReference>
<evidence type="ECO:0000313" key="2">
    <source>
        <dbReference type="EMBL" id="TFU01247.1"/>
    </source>
</evidence>
<dbReference type="GO" id="GO:0005829">
    <property type="term" value="C:cytosol"/>
    <property type="evidence" value="ECO:0007669"/>
    <property type="project" value="TreeGrafter"/>
</dbReference>
<protein>
    <submittedName>
        <fullName evidence="2">Rrf2 family transcriptional regulator</fullName>
    </submittedName>
</protein>
<dbReference type="OrthoDB" id="9802344at2"/>
<dbReference type="InterPro" id="IPR030489">
    <property type="entry name" value="TR_Rrf2-type_CS"/>
</dbReference>
<gene>
    <name evidence="2" type="ORF">EUV02_13160</name>
</gene>
<dbReference type="PANTHER" id="PTHR33221">
    <property type="entry name" value="WINGED HELIX-TURN-HELIX TRANSCRIPTIONAL REGULATOR, RRF2 FAMILY"/>
    <property type="match status" value="1"/>
</dbReference>
<dbReference type="AlphaFoldDB" id="A0A4Y9EKZ6"/>
<dbReference type="InterPro" id="IPR036390">
    <property type="entry name" value="WH_DNA-bd_sf"/>
</dbReference>
<proteinExistence type="predicted"/>
<dbReference type="InterPro" id="IPR000944">
    <property type="entry name" value="Tscrpt_reg_Rrf2"/>
</dbReference>
<dbReference type="Gene3D" id="1.10.10.10">
    <property type="entry name" value="Winged helix-like DNA-binding domain superfamily/Winged helix DNA-binding domain"/>
    <property type="match status" value="1"/>
</dbReference>